<evidence type="ECO:0000256" key="2">
    <source>
        <dbReference type="ARBA" id="ARBA00022679"/>
    </source>
</evidence>
<dbReference type="InterPro" id="IPR011994">
    <property type="entry name" value="Cytidylate_kinase_dom"/>
</dbReference>
<evidence type="ECO:0000313" key="12">
    <source>
        <dbReference type="Proteomes" id="UP000186015"/>
    </source>
</evidence>
<comment type="catalytic activity">
    <reaction evidence="8 9">
        <text>CMP + ATP = CDP + ADP</text>
        <dbReference type="Rhea" id="RHEA:11600"/>
        <dbReference type="ChEBI" id="CHEBI:30616"/>
        <dbReference type="ChEBI" id="CHEBI:58069"/>
        <dbReference type="ChEBI" id="CHEBI:60377"/>
        <dbReference type="ChEBI" id="CHEBI:456216"/>
        <dbReference type="EC" id="2.7.4.25"/>
    </reaction>
</comment>
<dbReference type="GO" id="GO:0005524">
    <property type="term" value="F:ATP binding"/>
    <property type="evidence" value="ECO:0007669"/>
    <property type="project" value="UniProtKB-UniRule"/>
</dbReference>
<evidence type="ECO:0000256" key="9">
    <source>
        <dbReference type="HAMAP-Rule" id="MF_00238"/>
    </source>
</evidence>
<dbReference type="Proteomes" id="UP000186015">
    <property type="component" value="Unassembled WGS sequence"/>
</dbReference>
<dbReference type="SUPFAM" id="SSF69593">
    <property type="entry name" value="Glycerol-3-phosphate (1)-acyltransferase"/>
    <property type="match status" value="1"/>
</dbReference>
<keyword evidence="9" id="KW-0963">Cytoplasm</keyword>
<evidence type="ECO:0000256" key="3">
    <source>
        <dbReference type="ARBA" id="ARBA00022741"/>
    </source>
</evidence>
<evidence type="ECO:0000256" key="1">
    <source>
        <dbReference type="ARBA" id="ARBA00009427"/>
    </source>
</evidence>
<dbReference type="OrthoDB" id="9807434at2"/>
<dbReference type="GO" id="GO:0036430">
    <property type="term" value="F:CMP kinase activity"/>
    <property type="evidence" value="ECO:0007669"/>
    <property type="project" value="RHEA"/>
</dbReference>
<comment type="similarity">
    <text evidence="1 9">Belongs to the cytidylate kinase family. Type 1 subfamily.</text>
</comment>
<dbReference type="PANTHER" id="PTHR10434:SF11">
    <property type="entry name" value="1-ACYL-SN-GLYCEROL-3-PHOSPHATE ACYLTRANSFERASE"/>
    <property type="match status" value="1"/>
</dbReference>
<keyword evidence="5 9" id="KW-0067">ATP-binding</keyword>
<dbReference type="GO" id="GO:0006654">
    <property type="term" value="P:phosphatidic acid biosynthetic process"/>
    <property type="evidence" value="ECO:0007669"/>
    <property type="project" value="TreeGrafter"/>
</dbReference>
<dbReference type="GO" id="GO:0005737">
    <property type="term" value="C:cytoplasm"/>
    <property type="evidence" value="ECO:0007669"/>
    <property type="project" value="UniProtKB-SubCell"/>
</dbReference>
<dbReference type="NCBIfam" id="TIGR00017">
    <property type="entry name" value="cmk"/>
    <property type="match status" value="1"/>
</dbReference>
<dbReference type="InterPro" id="IPR002123">
    <property type="entry name" value="Plipid/glycerol_acylTrfase"/>
</dbReference>
<dbReference type="CDD" id="cd07989">
    <property type="entry name" value="LPLAT_AGPAT-like"/>
    <property type="match status" value="1"/>
</dbReference>
<dbReference type="SUPFAM" id="SSF52540">
    <property type="entry name" value="P-loop containing nucleoside triphosphate hydrolases"/>
    <property type="match status" value="1"/>
</dbReference>
<feature type="domain" description="Phospholipid/glycerol acyltransferase" evidence="10">
    <location>
        <begin position="292"/>
        <end position="405"/>
    </location>
</feature>
<sequence>MGINIALDGPSGAGKSTIAKAVAAKMQYVYVDTGAMYRAVACYMVTSGTDLDDTSAIIEKLNDISIKLEYRDGAQHVILNGEDVSDKIRTPEISMAASKTSAIPEVRTFLFDLQQTMAKENDIIMDGRDIGTVVLPNADVKVFLTASAEERAKRRFKELQEKGDPSTYEEVLRDIEQRDFNDTHRETAPLKKADDAVEVDTTKLDLQQSIDEICRVITEKLGEKKNDTPVTEKKERAPKAIMEVRPINKTNKVNPLRVLVYGLLRWITIGIYHLYYDIKWEGVENVPKDGGNIFASNHRSYQDPVFIALHARVPLSYMAKEELFQGNKAFKHLITALGAFPVSRGKGDTGAIDTSIEKLQNGRNLAIFPEGTRSRDGKVGKGKTGVALIAAVAQTKIIPVGITFEGKLKFRKKVIVRYGKPIVPAEIGANNTDSKSLKVLKNKVMEEITSLVNE</sequence>
<evidence type="ECO:0000313" key="11">
    <source>
        <dbReference type="EMBL" id="SEK19248.1"/>
    </source>
</evidence>
<dbReference type="RefSeq" id="WP_074827852.1">
    <property type="nucleotide sequence ID" value="NZ_FOAT01000001.1"/>
</dbReference>
<evidence type="ECO:0000259" key="10">
    <source>
        <dbReference type="SMART" id="SM00563"/>
    </source>
</evidence>
<proteinExistence type="inferred from homology"/>
<name>A0A1H7EZQ0_RUMAL</name>
<dbReference type="InterPro" id="IPR003136">
    <property type="entry name" value="Cytidylate_kin"/>
</dbReference>
<dbReference type="PANTHER" id="PTHR10434">
    <property type="entry name" value="1-ACYL-SN-GLYCEROL-3-PHOSPHATE ACYLTRANSFERASE"/>
    <property type="match status" value="1"/>
</dbReference>
<organism evidence="11 12">
    <name type="scientific">Ruminococcus albus</name>
    <dbReference type="NCBI Taxonomy" id="1264"/>
    <lineage>
        <taxon>Bacteria</taxon>
        <taxon>Bacillati</taxon>
        <taxon>Bacillota</taxon>
        <taxon>Clostridia</taxon>
        <taxon>Eubacteriales</taxon>
        <taxon>Oscillospiraceae</taxon>
        <taxon>Ruminococcus</taxon>
    </lineage>
</organism>
<evidence type="ECO:0000256" key="6">
    <source>
        <dbReference type="ARBA" id="ARBA00023315"/>
    </source>
</evidence>
<gene>
    <name evidence="9" type="primary">cmk</name>
    <name evidence="11" type="ORF">SAMN05216469_10126</name>
</gene>
<dbReference type="GO" id="GO:0003841">
    <property type="term" value="F:1-acylglycerol-3-phosphate O-acyltransferase activity"/>
    <property type="evidence" value="ECO:0007669"/>
    <property type="project" value="TreeGrafter"/>
</dbReference>
<keyword evidence="3 9" id="KW-0547">Nucleotide-binding</keyword>
<dbReference type="HAMAP" id="MF_00238">
    <property type="entry name" value="Cytidyl_kinase_type1"/>
    <property type="match status" value="1"/>
</dbReference>
<accession>A0A1H7EZQ0</accession>
<keyword evidence="6" id="KW-0012">Acyltransferase</keyword>
<dbReference type="GO" id="GO:0036431">
    <property type="term" value="F:dCMP kinase activity"/>
    <property type="evidence" value="ECO:0007669"/>
    <property type="project" value="InterPro"/>
</dbReference>
<keyword evidence="4 9" id="KW-0418">Kinase</keyword>
<dbReference type="Gene3D" id="3.40.50.300">
    <property type="entry name" value="P-loop containing nucleotide triphosphate hydrolases"/>
    <property type="match status" value="1"/>
</dbReference>
<keyword evidence="2 9" id="KW-0808">Transferase</keyword>
<dbReference type="Pfam" id="PF02224">
    <property type="entry name" value="Cytidylate_kin"/>
    <property type="match status" value="1"/>
</dbReference>
<dbReference type="EC" id="2.7.4.25" evidence="9"/>
<evidence type="ECO:0000256" key="7">
    <source>
        <dbReference type="ARBA" id="ARBA00047615"/>
    </source>
</evidence>
<evidence type="ECO:0000256" key="4">
    <source>
        <dbReference type="ARBA" id="ARBA00022777"/>
    </source>
</evidence>
<dbReference type="EMBL" id="FOAT01000001">
    <property type="protein sequence ID" value="SEK19248.1"/>
    <property type="molecule type" value="Genomic_DNA"/>
</dbReference>
<dbReference type="AlphaFoldDB" id="A0A1H7EZQ0"/>
<reference evidence="11 12" key="1">
    <citation type="submission" date="2016-10" db="EMBL/GenBank/DDBJ databases">
        <authorList>
            <person name="de Groot N.N."/>
        </authorList>
    </citation>
    <scope>NUCLEOTIDE SEQUENCE [LARGE SCALE GENOMIC DNA]</scope>
    <source>
        <strain evidence="11 12">KH2T6</strain>
    </source>
</reference>
<comment type="subcellular location">
    <subcellularLocation>
        <location evidence="9">Cytoplasm</location>
    </subcellularLocation>
</comment>
<evidence type="ECO:0000256" key="5">
    <source>
        <dbReference type="ARBA" id="ARBA00022840"/>
    </source>
</evidence>
<dbReference type="GO" id="GO:0006220">
    <property type="term" value="P:pyrimidine nucleotide metabolic process"/>
    <property type="evidence" value="ECO:0007669"/>
    <property type="project" value="UniProtKB-UniRule"/>
</dbReference>
<comment type="catalytic activity">
    <reaction evidence="7 9">
        <text>dCMP + ATP = dCDP + ADP</text>
        <dbReference type="Rhea" id="RHEA:25094"/>
        <dbReference type="ChEBI" id="CHEBI:30616"/>
        <dbReference type="ChEBI" id="CHEBI:57566"/>
        <dbReference type="ChEBI" id="CHEBI:58593"/>
        <dbReference type="ChEBI" id="CHEBI:456216"/>
        <dbReference type="EC" id="2.7.4.25"/>
    </reaction>
</comment>
<dbReference type="Pfam" id="PF01553">
    <property type="entry name" value="Acyltransferase"/>
    <property type="match status" value="1"/>
</dbReference>
<dbReference type="SMART" id="SM00563">
    <property type="entry name" value="PlsC"/>
    <property type="match status" value="1"/>
</dbReference>
<dbReference type="CDD" id="cd02020">
    <property type="entry name" value="CMPK"/>
    <property type="match status" value="1"/>
</dbReference>
<protein>
    <recommendedName>
        <fullName evidence="9">Cytidylate kinase</fullName>
        <shortName evidence="9">CK</shortName>
        <ecNumber evidence="9">2.7.4.25</ecNumber>
    </recommendedName>
    <alternativeName>
        <fullName evidence="9">Cytidine monophosphate kinase</fullName>
        <shortName evidence="9">CMP kinase</shortName>
    </alternativeName>
</protein>
<evidence type="ECO:0000256" key="8">
    <source>
        <dbReference type="ARBA" id="ARBA00048478"/>
    </source>
</evidence>
<feature type="binding site" evidence="9">
    <location>
        <begin position="9"/>
        <end position="17"/>
    </location>
    <ligand>
        <name>ATP</name>
        <dbReference type="ChEBI" id="CHEBI:30616"/>
    </ligand>
</feature>
<dbReference type="InterPro" id="IPR027417">
    <property type="entry name" value="P-loop_NTPase"/>
</dbReference>